<feature type="transmembrane region" description="Helical" evidence="11">
    <location>
        <begin position="1058"/>
        <end position="1081"/>
    </location>
</feature>
<feature type="domain" description="ArnT-like N-terminal" evidence="12">
    <location>
        <begin position="894"/>
        <end position="1080"/>
    </location>
</feature>
<keyword evidence="8 11" id="KW-0472">Membrane</keyword>
<dbReference type="Pfam" id="PF02366">
    <property type="entry name" value="PMT"/>
    <property type="match status" value="1"/>
</dbReference>
<gene>
    <name evidence="14" type="ORF">PAECIP111892_04082</name>
</gene>
<dbReference type="RefSeq" id="WP_236335893.1">
    <property type="nucleotide sequence ID" value="NZ_CAKMMG010000006.1"/>
</dbReference>
<keyword evidence="4" id="KW-0328">Glycosyltransferase</keyword>
<evidence type="ECO:0000259" key="12">
    <source>
        <dbReference type="Pfam" id="PF02366"/>
    </source>
</evidence>
<evidence type="ECO:0000256" key="4">
    <source>
        <dbReference type="ARBA" id="ARBA00022676"/>
    </source>
</evidence>
<dbReference type="SUPFAM" id="SSF49785">
    <property type="entry name" value="Galactose-binding domain-like"/>
    <property type="match status" value="1"/>
</dbReference>
<feature type="transmembrane region" description="Helical" evidence="11">
    <location>
        <begin position="416"/>
        <end position="439"/>
    </location>
</feature>
<feature type="transmembrane region" description="Helical" evidence="11">
    <location>
        <begin position="446"/>
        <end position="466"/>
    </location>
</feature>
<feature type="transmembrane region" description="Helical" evidence="11">
    <location>
        <begin position="336"/>
        <end position="356"/>
    </location>
</feature>
<proteinExistence type="inferred from homology"/>
<protein>
    <recommendedName>
        <fullName evidence="9">Polyprenol-phosphate-mannose--protein mannosyltransferase</fullName>
    </recommendedName>
    <alternativeName>
        <fullName evidence="10">Protein O-mannosyltransferase</fullName>
    </alternativeName>
</protein>
<feature type="transmembrane region" description="Helical" evidence="11">
    <location>
        <begin position="250"/>
        <end position="271"/>
    </location>
</feature>
<feature type="transmembrane region" description="Helical" evidence="11">
    <location>
        <begin position="1154"/>
        <end position="1171"/>
    </location>
</feature>
<evidence type="ECO:0000256" key="10">
    <source>
        <dbReference type="ARBA" id="ARBA00093644"/>
    </source>
</evidence>
<evidence type="ECO:0000256" key="11">
    <source>
        <dbReference type="SAM" id="Phobius"/>
    </source>
</evidence>
<evidence type="ECO:0000313" key="14">
    <source>
        <dbReference type="EMBL" id="CAH1214826.1"/>
    </source>
</evidence>
<evidence type="ECO:0000256" key="9">
    <source>
        <dbReference type="ARBA" id="ARBA00093617"/>
    </source>
</evidence>
<dbReference type="InterPro" id="IPR008979">
    <property type="entry name" value="Galactose-bd-like_sf"/>
</dbReference>
<evidence type="ECO:0000256" key="2">
    <source>
        <dbReference type="ARBA" id="ARBA00004922"/>
    </source>
</evidence>
<feature type="transmembrane region" description="Helical" evidence="11">
    <location>
        <begin position="545"/>
        <end position="561"/>
    </location>
</feature>
<feature type="transmembrane region" description="Helical" evidence="11">
    <location>
        <begin position="1178"/>
        <end position="1195"/>
    </location>
</feature>
<dbReference type="PANTHER" id="PTHR10050">
    <property type="entry name" value="DOLICHYL-PHOSPHATE-MANNOSE--PROTEIN MANNOSYLTRANSFERASE"/>
    <property type="match status" value="1"/>
</dbReference>
<feature type="transmembrane region" description="Helical" evidence="11">
    <location>
        <begin position="1201"/>
        <end position="1219"/>
    </location>
</feature>
<feature type="transmembrane region" description="Helical" evidence="11">
    <location>
        <begin position="587"/>
        <end position="607"/>
    </location>
</feature>
<evidence type="ECO:0000256" key="5">
    <source>
        <dbReference type="ARBA" id="ARBA00022679"/>
    </source>
</evidence>
<feature type="transmembrane region" description="Helical" evidence="11">
    <location>
        <begin position="1231"/>
        <end position="1251"/>
    </location>
</feature>
<organism evidence="14 15">
    <name type="scientific">Paenibacillus auburnensis</name>
    <dbReference type="NCBI Taxonomy" id="2905649"/>
    <lineage>
        <taxon>Bacteria</taxon>
        <taxon>Bacillati</taxon>
        <taxon>Bacillota</taxon>
        <taxon>Bacilli</taxon>
        <taxon>Bacillales</taxon>
        <taxon>Paenibacillaceae</taxon>
        <taxon>Paenibacillus</taxon>
    </lineage>
</organism>
<keyword evidence="15" id="KW-1185">Reference proteome</keyword>
<feature type="domain" description="Protein O-mannosyl-transferase C-terminal four TM" evidence="13">
    <location>
        <begin position="1093"/>
        <end position="1271"/>
    </location>
</feature>
<keyword evidence="7 11" id="KW-1133">Transmembrane helix</keyword>
<evidence type="ECO:0000313" key="15">
    <source>
        <dbReference type="Proteomes" id="UP000838324"/>
    </source>
</evidence>
<feature type="transmembrane region" description="Helical" evidence="11">
    <location>
        <begin position="898"/>
        <end position="919"/>
    </location>
</feature>
<dbReference type="Gene3D" id="2.60.120.260">
    <property type="entry name" value="Galactose-binding domain-like"/>
    <property type="match status" value="2"/>
</dbReference>
<comment type="similarity">
    <text evidence="3">Belongs to the glycosyltransferase 39 family.</text>
</comment>
<evidence type="ECO:0000256" key="1">
    <source>
        <dbReference type="ARBA" id="ARBA00004127"/>
    </source>
</evidence>
<sequence length="1273" mass="141535">MIKNTRAAAILVLMLLMFVLPVTSIYAEGNLLQNPGFEEGEEGVPAGWTKDAWIAGDSSGLLSVQSEEVHSGSKAAVIENLEPNHLKWVQNITVTPDSYYKISGYIKIASTAGQGLGANIFPVGIGGGYPATTDTGGDWQYLEFIGQTGKEQTELGIGAALGGYSSLIQGKAYFDDLSVEQLDAAPEGASVISLDSGAAAQAGGSEAEAPPHKVSPAKLLLISAVFSVFFALLYNRALRSNKLLQQQDIVYTRWLYVVFAAAFILRVWIGLTAKGYQNDMNTFIAWGQRLVDRGPGGFYEEGYFADYPPGYLYILYLLSAIRSLFGFTHGSGGETLLFKLPAIVSDLVLGGLIYRIGRKKLGSGVALGLMLLFLFNPAVLMDSAAWGQADSFFMVFLLLSIMGAADKAFVRSAIWFAIAVLVKPQALIFTPVLLLAFYHHRAWKQLAVGALYGLGIFVLLAAPFFWNNGGLVGLIDLYKSTLSSYPYSTVNAFNLYALTDPMWSSMDLIWLGITYRVWGFIFILAAVAAAVYFSFKKDRKELSKSYFIGMVLIVIMFVLGTKMHERYIYPALILCLFSYIESRDRRFLTLFLGFTLTQYINVGYTLAHLNAGNNPPSDGIVLVTAIANLALLVYTLYTGYMVYVRKQTKLLAPPATDAEKHAADLALAEGIRPLEQKSKAKFKLLRKDWVWMLSITAVYAVLALINLGSTKAPETLWEPAASGESFYVDLGQSRQLERVNVFGGVGTGKFKLEFSETPDAWSSPLDVNEEVGNVFIWKSQPLNVAARYVKLTVTSPGFTLNEMAFYEQGGGKTPLPVTSVTPDAAAAAKRGEPANLFDEQSIIPVNSNFMNSTYFDEIYHARTAYEYFHGIVAYENTHPPLGKILIGVGMELFGVNPFGWRIVGTLFGVAMLPLIYIMALRLFRKSRYAALAAGLFALDFMHFTQTRISTIDVYGVFFIMLMFYFMQRYFTMNFYREPLRRTLVPLFWSGLFFGIGVASKWIVLYGGAGLAVMLALSLFERYKEHTAAGRVLAEGKLGDQELKTACLTADRSFWKNTIITLASCIVFFVVIPAVIYGLSFIPVLSVTAEGYTIKGLIEAQKNMYDYHSQLVATHPFASSWWEWPFMKRPVWFFSGGEGLPEGQVSSIVTIGNPLIWWSGIFAMLGTVYLTVKRKDKSLYMLWIAFFSQYVPWMLVPRETFLYHYFAMVPFMILAIVYVMKLLDSKYPEAKYIRYAYVALAGLLFILFYPVLSGMQVSGDYVNTVLRWFPSWVF</sequence>
<feature type="transmembrane region" description="Helical" evidence="11">
    <location>
        <begin position="508"/>
        <end position="533"/>
    </location>
</feature>
<feature type="transmembrane region" description="Helical" evidence="11">
    <location>
        <begin position="219"/>
        <end position="238"/>
    </location>
</feature>
<dbReference type="InterPro" id="IPR032421">
    <property type="entry name" value="PMT_4TMC"/>
</dbReference>
<feature type="transmembrane region" description="Helical" evidence="11">
    <location>
        <begin position="362"/>
        <end position="380"/>
    </location>
</feature>
<dbReference type="EMBL" id="CAKMMG010000006">
    <property type="protein sequence ID" value="CAH1214826.1"/>
    <property type="molecule type" value="Genomic_DNA"/>
</dbReference>
<feature type="transmembrane region" description="Helical" evidence="11">
    <location>
        <begin position="619"/>
        <end position="643"/>
    </location>
</feature>
<feature type="transmembrane region" description="Helical" evidence="11">
    <location>
        <begin position="567"/>
        <end position="582"/>
    </location>
</feature>
<feature type="transmembrane region" description="Helical" evidence="11">
    <location>
        <begin position="1001"/>
        <end position="1019"/>
    </location>
</feature>
<dbReference type="Proteomes" id="UP000838324">
    <property type="component" value="Unassembled WGS sequence"/>
</dbReference>
<reference evidence="14" key="1">
    <citation type="submission" date="2022-01" db="EMBL/GenBank/DDBJ databases">
        <authorList>
            <person name="Criscuolo A."/>
        </authorList>
    </citation>
    <scope>NUCLEOTIDE SEQUENCE</scope>
    <source>
        <strain evidence="14">CIP111892</strain>
    </source>
</reference>
<keyword evidence="6 11" id="KW-0812">Transmembrane</keyword>
<feature type="transmembrane region" description="Helical" evidence="11">
    <location>
        <begin position="949"/>
        <end position="966"/>
    </location>
</feature>
<evidence type="ECO:0000256" key="7">
    <source>
        <dbReference type="ARBA" id="ARBA00022989"/>
    </source>
</evidence>
<comment type="pathway">
    <text evidence="2">Protein modification; protein glycosylation.</text>
</comment>
<name>A0ABN8GST7_9BACL</name>
<dbReference type="Pfam" id="PF16192">
    <property type="entry name" value="PMT_4TMC"/>
    <property type="match status" value="1"/>
</dbReference>
<feature type="transmembrane region" description="Helical" evidence="11">
    <location>
        <begin position="689"/>
        <end position="709"/>
    </location>
</feature>
<evidence type="ECO:0000259" key="13">
    <source>
        <dbReference type="Pfam" id="PF16192"/>
    </source>
</evidence>
<evidence type="ECO:0000256" key="6">
    <source>
        <dbReference type="ARBA" id="ARBA00022692"/>
    </source>
</evidence>
<evidence type="ECO:0000256" key="8">
    <source>
        <dbReference type="ARBA" id="ARBA00023136"/>
    </source>
</evidence>
<evidence type="ECO:0000256" key="3">
    <source>
        <dbReference type="ARBA" id="ARBA00007222"/>
    </source>
</evidence>
<keyword evidence="5" id="KW-0808">Transferase</keyword>
<dbReference type="InterPro" id="IPR027005">
    <property type="entry name" value="PMT-like"/>
</dbReference>
<comment type="caution">
    <text evidence="14">The sequence shown here is derived from an EMBL/GenBank/DDBJ whole genome shotgun (WGS) entry which is preliminary data.</text>
</comment>
<accession>A0ABN8GST7</accession>
<comment type="subcellular location">
    <subcellularLocation>
        <location evidence="1">Endomembrane system</location>
        <topology evidence="1">Multi-pass membrane protein</topology>
    </subcellularLocation>
</comment>
<dbReference type="InterPro" id="IPR003342">
    <property type="entry name" value="ArnT-like_N"/>
</dbReference>